<dbReference type="InterPro" id="IPR028081">
    <property type="entry name" value="Leu-bd"/>
</dbReference>
<dbReference type="AlphaFoldDB" id="A0A2R8BZ85"/>
<dbReference type="Proteomes" id="UP000244912">
    <property type="component" value="Unassembled WGS sequence"/>
</dbReference>
<evidence type="ECO:0000256" key="1">
    <source>
        <dbReference type="ARBA" id="ARBA00010062"/>
    </source>
</evidence>
<evidence type="ECO:0000256" key="4">
    <source>
        <dbReference type="SAM" id="SignalP"/>
    </source>
</evidence>
<dbReference type="EMBL" id="ONZF01000009">
    <property type="protein sequence ID" value="SPJ25406.1"/>
    <property type="molecule type" value="Genomic_DNA"/>
</dbReference>
<organism evidence="6 7">
    <name type="scientific">Palleronia abyssalis</name>
    <dbReference type="NCBI Taxonomy" id="1501240"/>
    <lineage>
        <taxon>Bacteria</taxon>
        <taxon>Pseudomonadati</taxon>
        <taxon>Pseudomonadota</taxon>
        <taxon>Alphaproteobacteria</taxon>
        <taxon>Rhodobacterales</taxon>
        <taxon>Roseobacteraceae</taxon>
        <taxon>Palleronia</taxon>
    </lineage>
</organism>
<name>A0A2R8BZ85_9RHOB</name>
<reference evidence="6 7" key="1">
    <citation type="submission" date="2018-03" db="EMBL/GenBank/DDBJ databases">
        <authorList>
            <person name="Keele B.F."/>
        </authorList>
    </citation>
    <scope>NUCLEOTIDE SEQUENCE [LARGE SCALE GENOMIC DNA]</scope>
    <source>
        <strain evidence="6 7">CECT 8504</strain>
    </source>
</reference>
<proteinExistence type="inferred from homology"/>
<keyword evidence="2 4" id="KW-0732">Signal</keyword>
<dbReference type="RefSeq" id="WP_181375828.1">
    <property type="nucleotide sequence ID" value="NZ_ONZF01000009.1"/>
</dbReference>
<dbReference type="Gene3D" id="3.40.50.2300">
    <property type="match status" value="2"/>
</dbReference>
<dbReference type="InterPro" id="IPR051010">
    <property type="entry name" value="BCAA_transport"/>
</dbReference>
<dbReference type="PANTHER" id="PTHR30483">
    <property type="entry name" value="LEUCINE-SPECIFIC-BINDING PROTEIN"/>
    <property type="match status" value="1"/>
</dbReference>
<evidence type="ECO:0000256" key="2">
    <source>
        <dbReference type="ARBA" id="ARBA00022729"/>
    </source>
</evidence>
<dbReference type="PANTHER" id="PTHR30483:SF6">
    <property type="entry name" value="PERIPLASMIC BINDING PROTEIN OF ABC TRANSPORTER FOR NATURAL AMINO ACIDS"/>
    <property type="match status" value="1"/>
</dbReference>
<keyword evidence="7" id="KW-1185">Reference proteome</keyword>
<sequence>MKRVILKTALAIVATTAAAQAEDYKIVILQSQTGAAAFIGAPLSEGARLAADELNEAGFFGEGNKLVYEAADDATDRTQTMSLMTRYTADPDVLTIMGPTSSAVAGSAAQMAQERETHLFATGNSTEVLDAGKWGSIFTQPYYVTTPAIGDYAIETLGVTKCVTIGIKEVEAYVALTRDFEEYMTENGVELLSSEGVSVNDSDFSSLATKLAGGDQDCIYISAPGAQGGNIVLQLKQAGLDPSVKIMGHTAFASAAYVEKGGGAVEGTYLMSDWVPGGSSEMGKEFAAHYQETYGKEADNWAAIGYSAMHVLANAMKAAGPNPTRESFNAAVNDVRDVEIVIGDLSFSYDDERVPHYGMNVLTVEDGEFVLAPK</sequence>
<comment type="similarity">
    <text evidence="1">Belongs to the leucine-binding protein family.</text>
</comment>
<dbReference type="InterPro" id="IPR028082">
    <property type="entry name" value="Peripla_BP_I"/>
</dbReference>
<feature type="signal peptide" evidence="4">
    <location>
        <begin position="1"/>
        <end position="21"/>
    </location>
</feature>
<feature type="chain" id="PRO_5015306391" evidence="4">
    <location>
        <begin position="22"/>
        <end position="374"/>
    </location>
</feature>
<dbReference type="Pfam" id="PF13458">
    <property type="entry name" value="Peripla_BP_6"/>
    <property type="match status" value="1"/>
</dbReference>
<accession>A0A2R8BZ85</accession>
<evidence type="ECO:0000313" key="7">
    <source>
        <dbReference type="Proteomes" id="UP000244912"/>
    </source>
</evidence>
<evidence type="ECO:0000259" key="5">
    <source>
        <dbReference type="Pfam" id="PF13458"/>
    </source>
</evidence>
<evidence type="ECO:0000313" key="6">
    <source>
        <dbReference type="EMBL" id="SPJ25406.1"/>
    </source>
</evidence>
<keyword evidence="3" id="KW-0029">Amino-acid transport</keyword>
<gene>
    <name evidence="6" type="ORF">PAA8504_03257</name>
</gene>
<dbReference type="SUPFAM" id="SSF53822">
    <property type="entry name" value="Periplasmic binding protein-like I"/>
    <property type="match status" value="1"/>
</dbReference>
<evidence type="ECO:0000256" key="3">
    <source>
        <dbReference type="ARBA" id="ARBA00022970"/>
    </source>
</evidence>
<protein>
    <submittedName>
        <fullName evidence="6">Leu/Ile/Val-binding protein</fullName>
    </submittedName>
</protein>
<keyword evidence="3" id="KW-0813">Transport</keyword>
<feature type="domain" description="Leucine-binding protein" evidence="5">
    <location>
        <begin position="24"/>
        <end position="367"/>
    </location>
</feature>
<dbReference type="GO" id="GO:0006865">
    <property type="term" value="P:amino acid transport"/>
    <property type="evidence" value="ECO:0007669"/>
    <property type="project" value="UniProtKB-KW"/>
</dbReference>